<feature type="transmembrane region" description="Helical" evidence="1">
    <location>
        <begin position="87"/>
        <end position="105"/>
    </location>
</feature>
<feature type="transmembrane region" description="Helical" evidence="1">
    <location>
        <begin position="145"/>
        <end position="166"/>
    </location>
</feature>
<keyword evidence="2" id="KW-0547">Nucleotide-binding</keyword>
<feature type="transmembrane region" description="Helical" evidence="1">
    <location>
        <begin position="186"/>
        <end position="203"/>
    </location>
</feature>
<dbReference type="SUPFAM" id="SSF55874">
    <property type="entry name" value="ATPase domain of HSP90 chaperone/DNA topoisomerase II/histidine kinase"/>
    <property type="match status" value="1"/>
</dbReference>
<reference evidence="2 3" key="1">
    <citation type="submission" date="2018-05" db="EMBL/GenBank/DDBJ databases">
        <title>Evolution of GPA BGCs.</title>
        <authorList>
            <person name="Waglechner N."/>
            <person name="Wright G.D."/>
        </authorList>
    </citation>
    <scope>NUCLEOTIDE SEQUENCE [LARGE SCALE GENOMIC DNA]</scope>
    <source>
        <strain evidence="2 3">DSM 5908</strain>
    </source>
</reference>
<dbReference type="EMBL" id="QHHU01000028">
    <property type="protein sequence ID" value="RSM42684.1"/>
    <property type="molecule type" value="Genomic_DNA"/>
</dbReference>
<dbReference type="OrthoDB" id="3665904at2"/>
<dbReference type="AlphaFoldDB" id="A0A428WHW8"/>
<keyword evidence="1" id="KW-0472">Membrane</keyword>
<feature type="transmembrane region" description="Helical" evidence="1">
    <location>
        <begin position="111"/>
        <end position="133"/>
    </location>
</feature>
<evidence type="ECO:0000313" key="2">
    <source>
        <dbReference type="EMBL" id="RSM42684.1"/>
    </source>
</evidence>
<comment type="caution">
    <text evidence="2">The sequence shown here is derived from an EMBL/GenBank/DDBJ whole genome shotgun (WGS) entry which is preliminary data.</text>
</comment>
<keyword evidence="3" id="KW-1185">Reference proteome</keyword>
<dbReference type="Gene3D" id="3.30.565.10">
    <property type="entry name" value="Histidine kinase-like ATPase, C-terminal domain"/>
    <property type="match status" value="1"/>
</dbReference>
<feature type="transmembrane region" description="Helical" evidence="1">
    <location>
        <begin position="55"/>
        <end position="75"/>
    </location>
</feature>
<dbReference type="GO" id="GO:0005524">
    <property type="term" value="F:ATP binding"/>
    <property type="evidence" value="ECO:0007669"/>
    <property type="project" value="UniProtKB-KW"/>
</dbReference>
<proteinExistence type="predicted"/>
<protein>
    <submittedName>
        <fullName evidence="2">ATP-binding protein</fullName>
    </submittedName>
</protein>
<evidence type="ECO:0000256" key="1">
    <source>
        <dbReference type="SAM" id="Phobius"/>
    </source>
</evidence>
<keyword evidence="2" id="KW-0067">ATP-binding</keyword>
<keyword evidence="1" id="KW-0812">Transmembrane</keyword>
<evidence type="ECO:0000313" key="3">
    <source>
        <dbReference type="Proteomes" id="UP000286716"/>
    </source>
</evidence>
<keyword evidence="1" id="KW-1133">Transmembrane helix</keyword>
<dbReference type="Proteomes" id="UP000286716">
    <property type="component" value="Unassembled WGS sequence"/>
</dbReference>
<gene>
    <name evidence="2" type="ORF">DMA12_20915</name>
</gene>
<dbReference type="InterPro" id="IPR036890">
    <property type="entry name" value="HATPase_C_sf"/>
</dbReference>
<sequence>MEASPKGVLDADRWHEEATRKTTLAIVAKLQPAGVLFQFLGSFISAMVDPYAGPVARNIVLGLSLAHLPLAALFLKRPSPFALGRRWLWLPCLQSLLLPAVAAFLTATDRYGVGACTPLCNYAAPTITFLTMYVQVIPLALAARVVVETLIVVVPVAQPLVLLLLMTDHPTAENLIAVGAGQLQLVVGYVIGRAAVAVCRVAVGGQTETLQRSYDEFFNFLHSHVKAGLAAVRAEQPAIPAMLEKLEELEQAVSDRRIDMLFIRDQIPLAVVISERTRTFTGRLKIVESPRVGALTVVRPIGALISRALGDLLKNVVVHGGDTVRIRCSVHDFTSVTVEVVDNGPGFAAAVLDDPAKSLHRLRADARRLGGDLERYTDDGETGMRLSLPLR</sequence>
<dbReference type="RefSeq" id="WP_020645922.1">
    <property type="nucleotide sequence ID" value="NZ_QHHU01000028.1"/>
</dbReference>
<accession>A0A428WHW8</accession>
<organism evidence="2 3">
    <name type="scientific">Amycolatopsis balhimycina DSM 5908</name>
    <dbReference type="NCBI Taxonomy" id="1081091"/>
    <lineage>
        <taxon>Bacteria</taxon>
        <taxon>Bacillati</taxon>
        <taxon>Actinomycetota</taxon>
        <taxon>Actinomycetes</taxon>
        <taxon>Pseudonocardiales</taxon>
        <taxon>Pseudonocardiaceae</taxon>
        <taxon>Amycolatopsis</taxon>
    </lineage>
</organism>
<name>A0A428WHW8_AMYBA</name>